<sequence>MSEAGLYSFFMSGLFIEHLRNVNWDTPDVGPVDRVRLVAAARSIELELRVQVTDLYFSSLTSASPIHDYTSITQVPDILLAATVLQLAWSYFTSSSLSLKRKHLTFGNLISSRNDIVVEQLSSTAVSLRRYAPGHLCKKDLATVSKASGFQSRDSDHEDILVEESESMMGVSRSWNLFL</sequence>
<keyword evidence="2" id="KW-1185">Reference proteome</keyword>
<dbReference type="Proteomes" id="UP000772434">
    <property type="component" value="Unassembled WGS sequence"/>
</dbReference>
<dbReference type="AlphaFoldDB" id="A0A9P5PQ64"/>
<evidence type="ECO:0000313" key="1">
    <source>
        <dbReference type="EMBL" id="KAF9065960.1"/>
    </source>
</evidence>
<protein>
    <submittedName>
        <fullName evidence="1">Uncharacterized protein</fullName>
    </submittedName>
</protein>
<organism evidence="1 2">
    <name type="scientific">Rhodocollybia butyracea</name>
    <dbReference type="NCBI Taxonomy" id="206335"/>
    <lineage>
        <taxon>Eukaryota</taxon>
        <taxon>Fungi</taxon>
        <taxon>Dikarya</taxon>
        <taxon>Basidiomycota</taxon>
        <taxon>Agaricomycotina</taxon>
        <taxon>Agaricomycetes</taxon>
        <taxon>Agaricomycetidae</taxon>
        <taxon>Agaricales</taxon>
        <taxon>Marasmiineae</taxon>
        <taxon>Omphalotaceae</taxon>
        <taxon>Rhodocollybia</taxon>
    </lineage>
</organism>
<comment type="caution">
    <text evidence="1">The sequence shown here is derived from an EMBL/GenBank/DDBJ whole genome shotgun (WGS) entry which is preliminary data.</text>
</comment>
<evidence type="ECO:0000313" key="2">
    <source>
        <dbReference type="Proteomes" id="UP000772434"/>
    </source>
</evidence>
<proteinExistence type="predicted"/>
<name>A0A9P5PQ64_9AGAR</name>
<accession>A0A9P5PQ64</accession>
<reference evidence="1" key="1">
    <citation type="submission" date="2020-11" db="EMBL/GenBank/DDBJ databases">
        <authorList>
            <consortium name="DOE Joint Genome Institute"/>
            <person name="Ahrendt S."/>
            <person name="Riley R."/>
            <person name="Andreopoulos W."/>
            <person name="Labutti K."/>
            <person name="Pangilinan J."/>
            <person name="Ruiz-Duenas F.J."/>
            <person name="Barrasa J.M."/>
            <person name="Sanchez-Garcia M."/>
            <person name="Camarero S."/>
            <person name="Miyauchi S."/>
            <person name="Serrano A."/>
            <person name="Linde D."/>
            <person name="Babiker R."/>
            <person name="Drula E."/>
            <person name="Ayuso-Fernandez I."/>
            <person name="Pacheco R."/>
            <person name="Padilla G."/>
            <person name="Ferreira P."/>
            <person name="Barriuso J."/>
            <person name="Kellner H."/>
            <person name="Castanera R."/>
            <person name="Alfaro M."/>
            <person name="Ramirez L."/>
            <person name="Pisabarro A.G."/>
            <person name="Kuo A."/>
            <person name="Tritt A."/>
            <person name="Lipzen A."/>
            <person name="He G."/>
            <person name="Yan M."/>
            <person name="Ng V."/>
            <person name="Cullen D."/>
            <person name="Martin F."/>
            <person name="Rosso M.-N."/>
            <person name="Henrissat B."/>
            <person name="Hibbett D."/>
            <person name="Martinez A.T."/>
            <person name="Grigoriev I.V."/>
        </authorList>
    </citation>
    <scope>NUCLEOTIDE SEQUENCE</scope>
    <source>
        <strain evidence="1">AH 40177</strain>
    </source>
</reference>
<gene>
    <name evidence="1" type="ORF">BDP27DRAFT_1404625</name>
</gene>
<dbReference type="EMBL" id="JADNRY010000095">
    <property type="protein sequence ID" value="KAF9065960.1"/>
    <property type="molecule type" value="Genomic_DNA"/>
</dbReference>